<dbReference type="SMART" id="SM00382">
    <property type="entry name" value="AAA"/>
    <property type="match status" value="1"/>
</dbReference>
<feature type="domain" description="ABC transporter" evidence="7">
    <location>
        <begin position="2"/>
        <end position="234"/>
    </location>
</feature>
<gene>
    <name evidence="9" type="ORF">HU230_08040</name>
    <name evidence="8" type="ORF">J4P68_09620</name>
</gene>
<dbReference type="InterPro" id="IPR003439">
    <property type="entry name" value="ABC_transporter-like_ATP-bd"/>
</dbReference>
<dbReference type="InterPro" id="IPR052156">
    <property type="entry name" value="BCAA_Transport_ATP-bd_LivF"/>
</dbReference>
<keyword evidence="2" id="KW-0813">Transport</keyword>
<dbReference type="GO" id="GO:0016887">
    <property type="term" value="F:ATP hydrolysis activity"/>
    <property type="evidence" value="ECO:0007669"/>
    <property type="project" value="InterPro"/>
</dbReference>
<name>A0A939RLX9_9BRAD</name>
<dbReference type="PANTHER" id="PTHR43820:SF4">
    <property type="entry name" value="HIGH-AFFINITY BRANCHED-CHAIN AMINO ACID TRANSPORT ATP-BINDING PROTEIN LIVF"/>
    <property type="match status" value="1"/>
</dbReference>
<dbReference type="PROSITE" id="PS50893">
    <property type="entry name" value="ABC_TRANSPORTER_2"/>
    <property type="match status" value="1"/>
</dbReference>
<dbReference type="GO" id="GO:0005524">
    <property type="term" value="F:ATP binding"/>
    <property type="evidence" value="ECO:0007669"/>
    <property type="project" value="UniProtKB-KW"/>
</dbReference>
<dbReference type="PANTHER" id="PTHR43820">
    <property type="entry name" value="HIGH-AFFINITY BRANCHED-CHAIN AMINO ACID TRANSPORT ATP-BINDING PROTEIN LIVF"/>
    <property type="match status" value="1"/>
</dbReference>
<dbReference type="CDD" id="cd03224">
    <property type="entry name" value="ABC_TM1139_LivF_branched"/>
    <property type="match status" value="1"/>
</dbReference>
<dbReference type="InterPro" id="IPR003593">
    <property type="entry name" value="AAA+_ATPase"/>
</dbReference>
<dbReference type="EMBL" id="JAGEPA010000001">
    <property type="protein sequence ID" value="MBO1429690.1"/>
    <property type="molecule type" value="Genomic_DNA"/>
</dbReference>
<evidence type="ECO:0000256" key="2">
    <source>
        <dbReference type="ARBA" id="ARBA00022448"/>
    </source>
</evidence>
<protein>
    <submittedName>
        <fullName evidence="9">ABC transporter ATP-binding protein</fullName>
    </submittedName>
</protein>
<organism evidence="9">
    <name type="scientific">Bradyrhizobium quebecense</name>
    <dbReference type="NCBI Taxonomy" id="2748629"/>
    <lineage>
        <taxon>Bacteria</taxon>
        <taxon>Pseudomonadati</taxon>
        <taxon>Pseudomonadota</taxon>
        <taxon>Alphaproteobacteria</taxon>
        <taxon>Hyphomicrobiales</taxon>
        <taxon>Nitrobacteraceae</taxon>
        <taxon>Bradyrhizobium</taxon>
    </lineage>
</organism>
<dbReference type="PIRSF" id="PIRSF039137">
    <property type="entry name" value="ABC_branched_ATPase"/>
    <property type="match status" value="1"/>
</dbReference>
<evidence type="ECO:0000256" key="3">
    <source>
        <dbReference type="ARBA" id="ARBA00022741"/>
    </source>
</evidence>
<proteinExistence type="inferred from homology"/>
<dbReference type="InterPro" id="IPR030660">
    <property type="entry name" value="ABC_branched_ATPase_LivF/BraG"/>
</dbReference>
<dbReference type="PROSITE" id="PS00211">
    <property type="entry name" value="ABC_TRANSPORTER_1"/>
    <property type="match status" value="1"/>
</dbReference>
<dbReference type="AlphaFoldDB" id="A0A939RLX9"/>
<dbReference type="Gene3D" id="3.40.50.300">
    <property type="entry name" value="P-loop containing nucleotide triphosphate hydrolases"/>
    <property type="match status" value="1"/>
</dbReference>
<dbReference type="Pfam" id="PF00005">
    <property type="entry name" value="ABC_tran"/>
    <property type="match status" value="1"/>
</dbReference>
<dbReference type="Proteomes" id="UP000692816">
    <property type="component" value="Unassembled WGS sequence"/>
</dbReference>
<keyword evidence="10" id="KW-1185">Reference proteome</keyword>
<keyword evidence="4 9" id="KW-0067">ATP-binding</keyword>
<dbReference type="InterPro" id="IPR017871">
    <property type="entry name" value="ABC_transporter-like_CS"/>
</dbReference>
<comment type="function">
    <text evidence="6">Involved in beta-(1--&gt;2)glucan export. Transmembrane domains (TMD) form a pore in the inner membrane and the ATP-binding domain (NBD) is responsible for energy generation.</text>
</comment>
<dbReference type="SUPFAM" id="SSF52540">
    <property type="entry name" value="P-loop containing nucleoside triphosphate hydrolases"/>
    <property type="match status" value="1"/>
</dbReference>
<evidence type="ECO:0000256" key="6">
    <source>
        <dbReference type="ARBA" id="ARBA00024722"/>
    </source>
</evidence>
<comment type="similarity">
    <text evidence="1">Belongs to the ABC transporter superfamily.</text>
</comment>
<reference evidence="9" key="1">
    <citation type="submission" date="2020-06" db="EMBL/GenBank/DDBJ databases">
        <title>Whole Genome Sequence of Bradyrhizobium sp. Strain 66S1MB.</title>
        <authorList>
            <person name="Bromfield E."/>
            <person name="Cloutier S."/>
        </authorList>
    </citation>
    <scope>NUCLEOTIDE SEQUENCE</scope>
    <source>
        <strain evidence="9">66S1MB</strain>
    </source>
</reference>
<evidence type="ECO:0000256" key="4">
    <source>
        <dbReference type="ARBA" id="ARBA00022840"/>
    </source>
</evidence>
<dbReference type="GO" id="GO:0015807">
    <property type="term" value="P:L-amino acid transport"/>
    <property type="evidence" value="ECO:0007669"/>
    <property type="project" value="TreeGrafter"/>
</dbReference>
<evidence type="ECO:0000256" key="5">
    <source>
        <dbReference type="ARBA" id="ARBA00022970"/>
    </source>
</evidence>
<dbReference type="GO" id="GO:0015658">
    <property type="term" value="F:branched-chain amino acid transmembrane transporter activity"/>
    <property type="evidence" value="ECO:0007669"/>
    <property type="project" value="InterPro"/>
</dbReference>
<dbReference type="InterPro" id="IPR027417">
    <property type="entry name" value="P-loop_NTPase"/>
</dbReference>
<keyword evidence="3" id="KW-0547">Nucleotide-binding</keyword>
<evidence type="ECO:0000313" key="9">
    <source>
        <dbReference type="EMBL" id="NVL05665.1"/>
    </source>
</evidence>
<reference evidence="8" key="2">
    <citation type="journal article" date="2021" name="Int. J. Syst. Evol. Microbiol.">
        <title>Bradyrhizobium septentrionale sp. nov. (sv. septentrionale) and Bradyrhizobium quebecense sp. nov. (sv. septentrionale) associated with legumes native to Canada possess rearranged symbiosis genes and numerous insertion sequences.</title>
        <authorList>
            <person name="Bromfield E.S.P."/>
            <person name="Cloutier S."/>
        </authorList>
    </citation>
    <scope>NUCLEOTIDE SEQUENCE</scope>
    <source>
        <strain evidence="8">12S5</strain>
    </source>
</reference>
<evidence type="ECO:0000256" key="1">
    <source>
        <dbReference type="ARBA" id="ARBA00005417"/>
    </source>
</evidence>
<comment type="caution">
    <text evidence="9">The sequence shown here is derived from an EMBL/GenBank/DDBJ whole genome shotgun (WGS) entry which is preliminary data.</text>
</comment>
<sequence>MLHINGLVCRYGKVEALKGVTLSIGQGQLVALIGANGAGKSTTLRAISGILPSAAGRITFDGHDITKCSAREILSKGIAHCPEGRRVFPDMTVDENLDMGAYLRSDRREIAADRERIFGMFPRLAERRHQVAGTLSGGEQQMLAIGRAIMSKPRLMMFDEPSLGLAPNIVEQVFSIIDSIRKSGTTVLMVEQNAYSALEMCDYAYLLETGSIVLSGSGKDLIDDEHVRSAYLGG</sequence>
<accession>A0A939RLX9</accession>
<evidence type="ECO:0000313" key="8">
    <source>
        <dbReference type="EMBL" id="MBO1429690.1"/>
    </source>
</evidence>
<dbReference type="EMBL" id="JABWSX010000001">
    <property type="protein sequence ID" value="NVL05665.1"/>
    <property type="molecule type" value="Genomic_DNA"/>
</dbReference>
<dbReference type="RefSeq" id="WP_176529642.1">
    <property type="nucleotide sequence ID" value="NZ_CP088022.1"/>
</dbReference>
<evidence type="ECO:0000259" key="7">
    <source>
        <dbReference type="PROSITE" id="PS50893"/>
    </source>
</evidence>
<keyword evidence="5" id="KW-0029">Amino-acid transport</keyword>
<evidence type="ECO:0000313" key="10">
    <source>
        <dbReference type="Proteomes" id="UP000692816"/>
    </source>
</evidence>